<proteinExistence type="predicted"/>
<protein>
    <submittedName>
        <fullName evidence="2">Sulfur carrier protein ThiS</fullName>
    </submittedName>
    <submittedName>
        <fullName evidence="1">Thiamine biosynthesis protein ThiS</fullName>
    </submittedName>
</protein>
<dbReference type="EMBL" id="CP065047">
    <property type="protein sequence ID" value="QPI38652.1"/>
    <property type="molecule type" value="Genomic_DNA"/>
</dbReference>
<dbReference type="PANTHER" id="PTHR34472:SF1">
    <property type="entry name" value="SULFUR CARRIER PROTEIN THIS"/>
    <property type="match status" value="1"/>
</dbReference>
<dbReference type="Proteomes" id="UP000465306">
    <property type="component" value="Unassembled WGS sequence"/>
</dbReference>
<reference evidence="1" key="2">
    <citation type="submission" date="2020-02" db="EMBL/GenBank/DDBJ databases">
        <authorList>
            <person name="Matsumoto Y."/>
            <person name="Kinjo T."/>
            <person name="Motooka D."/>
            <person name="Nabeya D."/>
            <person name="Jung N."/>
            <person name="Uechi K."/>
            <person name="Horii T."/>
            <person name="Iida T."/>
            <person name="Fujita J."/>
            <person name="Nakamura S."/>
        </authorList>
    </citation>
    <scope>NUCLEOTIDE SEQUENCE</scope>
    <source>
        <strain evidence="1">JCM 13573</strain>
    </source>
</reference>
<reference evidence="2" key="3">
    <citation type="submission" date="2020-11" db="EMBL/GenBank/DDBJ databases">
        <title>Intraspecies plasmid and genomic variation of Mycobacterium kubicae revealed by the complete genome sequences of two clinical isolates.</title>
        <authorList>
            <person name="Hendrix J.R."/>
            <person name="Epperson L.E."/>
            <person name="Honda J.R."/>
            <person name="Strong M."/>
        </authorList>
    </citation>
    <scope>NUCLEOTIDE SEQUENCE</scope>
    <source>
        <strain evidence="2">JCM 13573</strain>
    </source>
</reference>
<dbReference type="SUPFAM" id="SSF54285">
    <property type="entry name" value="MoaD/ThiS"/>
    <property type="match status" value="1"/>
</dbReference>
<dbReference type="AlphaFoldDB" id="A0AAX1JE24"/>
<dbReference type="NCBIfam" id="TIGR01683">
    <property type="entry name" value="thiS"/>
    <property type="match status" value="1"/>
</dbReference>
<dbReference type="RefSeq" id="WP_068164408.1">
    <property type="nucleotide sequence ID" value="NZ_BLKU01000002.1"/>
</dbReference>
<name>A0AAX1JE24_9MYCO</name>
<dbReference type="InterPro" id="IPR012675">
    <property type="entry name" value="Beta-grasp_dom_sf"/>
</dbReference>
<dbReference type="EMBL" id="BLKU01000002">
    <property type="protein sequence ID" value="GFG63517.1"/>
    <property type="molecule type" value="Genomic_DNA"/>
</dbReference>
<dbReference type="Proteomes" id="UP000663583">
    <property type="component" value="Chromosome"/>
</dbReference>
<dbReference type="InterPro" id="IPR016155">
    <property type="entry name" value="Mopterin_synth/thiamin_S_b"/>
</dbReference>
<dbReference type="InterPro" id="IPR003749">
    <property type="entry name" value="ThiS/MoaD-like"/>
</dbReference>
<dbReference type="InterPro" id="IPR010035">
    <property type="entry name" value="Thi_S"/>
</dbReference>
<dbReference type="Gene3D" id="3.10.20.30">
    <property type="match status" value="1"/>
</dbReference>
<gene>
    <name evidence="2" type="primary">thiS</name>
    <name evidence="2" type="ORF">I2456_03715</name>
    <name evidence="1" type="ORF">MKUB_10070</name>
</gene>
<reference evidence="1 3" key="1">
    <citation type="journal article" date="2019" name="Emerg. Microbes Infect.">
        <title>Comprehensive subspecies identification of 175 nontuberculous mycobacteria species based on 7547 genomic profiles.</title>
        <authorList>
            <person name="Matsumoto Y."/>
            <person name="Kinjo T."/>
            <person name="Motooka D."/>
            <person name="Nabeya D."/>
            <person name="Jung N."/>
            <person name="Uechi K."/>
            <person name="Horii T."/>
            <person name="Iida T."/>
            <person name="Fujita J."/>
            <person name="Nakamura S."/>
        </authorList>
    </citation>
    <scope>NUCLEOTIDE SEQUENCE [LARGE SCALE GENOMIC DNA]</scope>
    <source>
        <strain evidence="1 3">JCM 13573</strain>
    </source>
</reference>
<evidence type="ECO:0000313" key="1">
    <source>
        <dbReference type="EMBL" id="GFG63517.1"/>
    </source>
</evidence>
<evidence type="ECO:0000313" key="4">
    <source>
        <dbReference type="Proteomes" id="UP000663583"/>
    </source>
</evidence>
<sequence length="68" mass="7447">MIVTVNEQQIEVDAQTTVAALLERLGYPERGVAVALDFSVLPRSDWARRVSELPEPVRLEVVTAVQGG</sequence>
<dbReference type="CDD" id="cd00565">
    <property type="entry name" value="Ubl_ThiS"/>
    <property type="match status" value="1"/>
</dbReference>
<organism evidence="2 4">
    <name type="scientific">Mycobacterium kubicae</name>
    <dbReference type="NCBI Taxonomy" id="120959"/>
    <lineage>
        <taxon>Bacteria</taxon>
        <taxon>Bacillati</taxon>
        <taxon>Actinomycetota</taxon>
        <taxon>Actinomycetes</taxon>
        <taxon>Mycobacteriales</taxon>
        <taxon>Mycobacteriaceae</taxon>
        <taxon>Mycobacterium</taxon>
        <taxon>Mycobacterium simiae complex</taxon>
    </lineage>
</organism>
<dbReference type="KEGG" id="mku:I2456_03715"/>
<evidence type="ECO:0000313" key="3">
    <source>
        <dbReference type="Proteomes" id="UP000465306"/>
    </source>
</evidence>
<dbReference type="PANTHER" id="PTHR34472">
    <property type="entry name" value="SULFUR CARRIER PROTEIN THIS"/>
    <property type="match status" value="1"/>
</dbReference>
<keyword evidence="3" id="KW-1185">Reference proteome</keyword>
<evidence type="ECO:0000313" key="2">
    <source>
        <dbReference type="EMBL" id="QPI38652.1"/>
    </source>
</evidence>
<dbReference type="Pfam" id="PF02597">
    <property type="entry name" value="ThiS"/>
    <property type="match status" value="1"/>
</dbReference>
<accession>A0AAX1JE24</accession>